<sequence length="168" mass="20488">MTKIIMEKLWAKNKYELMMKGYNYYKEIQALFRQADTDKDYYLLFQRIKEIKRKPFNHNGVITTTEHLWGYFKLDASPEEKEHFFSLLNNLKQCNTTQYNYFPKEVNKLLGYIVYLLDQYETPYLENSTLFLPKGNWNRVILKEKEIIVSKRFFEEGSGENLREWEEF</sequence>
<dbReference type="InterPro" id="IPR013560">
    <property type="entry name" value="DUF1722"/>
</dbReference>
<dbReference type="Pfam" id="PF08349">
    <property type="entry name" value="DUF1722"/>
    <property type="match status" value="1"/>
</dbReference>
<dbReference type="RefSeq" id="WP_217065277.1">
    <property type="nucleotide sequence ID" value="NZ_JAHQCS010000071.1"/>
</dbReference>
<comment type="caution">
    <text evidence="2">The sequence shown here is derived from an EMBL/GenBank/DDBJ whole genome shotgun (WGS) entry which is preliminary data.</text>
</comment>
<name>A0ABS6JDW7_9BACI</name>
<keyword evidence="3" id="KW-1185">Reference proteome</keyword>
<evidence type="ECO:0000313" key="3">
    <source>
        <dbReference type="Proteomes" id="UP000784880"/>
    </source>
</evidence>
<reference evidence="2 3" key="1">
    <citation type="submission" date="2021-06" db="EMBL/GenBank/DDBJ databases">
        <title>Bacillus sp. RD4P76, an endophyte from a halophyte.</title>
        <authorList>
            <person name="Sun J.-Q."/>
        </authorList>
    </citation>
    <scope>NUCLEOTIDE SEQUENCE [LARGE SCALE GENOMIC DNA]</scope>
    <source>
        <strain evidence="2 3">CGMCC 1.15917</strain>
    </source>
</reference>
<gene>
    <name evidence="2" type="ORF">KS419_06610</name>
</gene>
<evidence type="ECO:0000313" key="2">
    <source>
        <dbReference type="EMBL" id="MBU9711399.1"/>
    </source>
</evidence>
<organism evidence="2 3">
    <name type="scientific">Evansella tamaricis</name>
    <dbReference type="NCBI Taxonomy" id="2069301"/>
    <lineage>
        <taxon>Bacteria</taxon>
        <taxon>Bacillati</taxon>
        <taxon>Bacillota</taxon>
        <taxon>Bacilli</taxon>
        <taxon>Bacillales</taxon>
        <taxon>Bacillaceae</taxon>
        <taxon>Evansella</taxon>
    </lineage>
</organism>
<dbReference type="EMBL" id="JAHQCS010000071">
    <property type="protein sequence ID" value="MBU9711399.1"/>
    <property type="molecule type" value="Genomic_DNA"/>
</dbReference>
<dbReference type="Proteomes" id="UP000784880">
    <property type="component" value="Unassembled WGS sequence"/>
</dbReference>
<proteinExistence type="predicted"/>
<protein>
    <submittedName>
        <fullName evidence="2">YbgA family protein</fullName>
    </submittedName>
</protein>
<feature type="domain" description="DUF1722" evidence="1">
    <location>
        <begin position="14"/>
        <end position="133"/>
    </location>
</feature>
<accession>A0ABS6JDW7</accession>
<evidence type="ECO:0000259" key="1">
    <source>
        <dbReference type="Pfam" id="PF08349"/>
    </source>
</evidence>